<feature type="non-terminal residue" evidence="2">
    <location>
        <position position="1"/>
    </location>
</feature>
<dbReference type="AlphaFoldDB" id="A0A699XMR3"/>
<organism evidence="2">
    <name type="scientific">Tanacetum cinerariifolium</name>
    <name type="common">Dalmatian daisy</name>
    <name type="synonym">Chrysanthemum cinerariifolium</name>
    <dbReference type="NCBI Taxonomy" id="118510"/>
    <lineage>
        <taxon>Eukaryota</taxon>
        <taxon>Viridiplantae</taxon>
        <taxon>Streptophyta</taxon>
        <taxon>Embryophyta</taxon>
        <taxon>Tracheophyta</taxon>
        <taxon>Spermatophyta</taxon>
        <taxon>Magnoliopsida</taxon>
        <taxon>eudicotyledons</taxon>
        <taxon>Gunneridae</taxon>
        <taxon>Pentapetalae</taxon>
        <taxon>asterids</taxon>
        <taxon>campanulids</taxon>
        <taxon>Asterales</taxon>
        <taxon>Asteraceae</taxon>
        <taxon>Asteroideae</taxon>
        <taxon>Anthemideae</taxon>
        <taxon>Anthemidinae</taxon>
        <taxon>Tanacetum</taxon>
    </lineage>
</organism>
<protein>
    <submittedName>
        <fullName evidence="2">Uncharacterized protein</fullName>
    </submittedName>
</protein>
<evidence type="ECO:0000256" key="1">
    <source>
        <dbReference type="SAM" id="MobiDB-lite"/>
    </source>
</evidence>
<feature type="compositionally biased region" description="Basic residues" evidence="1">
    <location>
        <begin position="43"/>
        <end position="74"/>
    </location>
</feature>
<evidence type="ECO:0000313" key="2">
    <source>
        <dbReference type="EMBL" id="GFD57754.1"/>
    </source>
</evidence>
<accession>A0A699XMR3</accession>
<comment type="caution">
    <text evidence="2">The sequence shown here is derived from an EMBL/GenBank/DDBJ whole genome shotgun (WGS) entry which is preliminary data.</text>
</comment>
<feature type="region of interest" description="Disordered" evidence="1">
    <location>
        <begin position="35"/>
        <end position="82"/>
    </location>
</feature>
<sequence length="82" mass="9181">AVAHAAAHAHCHFGCDQQGRGGRHGLGLYRAGLHAGSHQSYSGRKRGPAAGRRPLHERGARHHQRYRQRRGHASHCQERRRI</sequence>
<proteinExistence type="predicted"/>
<reference evidence="2" key="1">
    <citation type="journal article" date="2019" name="Sci. Rep.">
        <title>Draft genome of Tanacetum cinerariifolium, the natural source of mosquito coil.</title>
        <authorList>
            <person name="Yamashiro T."/>
            <person name="Shiraishi A."/>
            <person name="Satake H."/>
            <person name="Nakayama K."/>
        </authorList>
    </citation>
    <scope>NUCLEOTIDE SEQUENCE</scope>
</reference>
<dbReference type="EMBL" id="BKCJ011844575">
    <property type="protein sequence ID" value="GFD57754.1"/>
    <property type="molecule type" value="Genomic_DNA"/>
</dbReference>
<gene>
    <name evidence="2" type="ORF">Tci_929723</name>
</gene>
<name>A0A699XMR3_TANCI</name>